<protein>
    <submittedName>
        <fullName evidence="5">MbnH family di-heme enzyme</fullName>
    </submittedName>
</protein>
<dbReference type="InterPro" id="IPR026259">
    <property type="entry name" value="MauG/Cytc_peroxidase"/>
</dbReference>
<evidence type="ECO:0000313" key="5">
    <source>
        <dbReference type="EMBL" id="MFC3031556.1"/>
    </source>
</evidence>
<proteinExistence type="predicted"/>
<comment type="caution">
    <text evidence="5">The sequence shown here is derived from an EMBL/GenBank/DDBJ whole genome shotgun (WGS) entry which is preliminary data.</text>
</comment>
<organism evidence="5 6">
    <name type="scientific">Pseudoalteromonas fenneropenaei</name>
    <dbReference type="NCBI Taxonomy" id="1737459"/>
    <lineage>
        <taxon>Bacteria</taxon>
        <taxon>Pseudomonadati</taxon>
        <taxon>Pseudomonadota</taxon>
        <taxon>Gammaproteobacteria</taxon>
        <taxon>Alteromonadales</taxon>
        <taxon>Pseudoalteromonadaceae</taxon>
        <taxon>Pseudoalteromonas</taxon>
    </lineage>
</organism>
<dbReference type="Gene3D" id="1.10.760.10">
    <property type="entry name" value="Cytochrome c-like domain"/>
    <property type="match status" value="2"/>
</dbReference>
<dbReference type="EMBL" id="JBHRSD010000006">
    <property type="protein sequence ID" value="MFC3031556.1"/>
    <property type="molecule type" value="Genomic_DNA"/>
</dbReference>
<evidence type="ECO:0000259" key="4">
    <source>
        <dbReference type="Pfam" id="PF03150"/>
    </source>
</evidence>
<dbReference type="InterPro" id="IPR051395">
    <property type="entry name" value="Cytochrome_c_Peroxidase/MauG"/>
</dbReference>
<dbReference type="PIRSF" id="PIRSF000294">
    <property type="entry name" value="Cytochrome-c_peroxidase"/>
    <property type="match status" value="1"/>
</dbReference>
<dbReference type="InterPro" id="IPR023929">
    <property type="entry name" value="MbnH-like"/>
</dbReference>
<dbReference type="InterPro" id="IPR004852">
    <property type="entry name" value="Di-haem_cyt_c_peroxidsae"/>
</dbReference>
<accession>A0ABV7CG67</accession>
<sequence length="391" mass="43447">MFARNLVWLLGVVLLGAGGVYWLTDTAPEAPYVWSIPAHYPAPLVPADNPMSEAKVALGRYLFYDRKLAGNGKQSCADCHQQAHAFAEPLATSIGSTGELHHRNASALVNVAYNKTLTWSHPHLQEIERQVLIPMFADNPVEMGIAGHEQQVLKALARAPYPELFNAAFGDEEVNFLRVTQALASFVRSLVSFSSPFDRYAYQNDDSALSAQQLAGMELFFSERLECHHCHGGFNFTQSTTHQNQPINRFAFHNTGLYYTHQPQSGQWGYPEHDRGMIDVTLNPGDEGLFRAPTLRNVAFSAPYMHDGSIATLSEVLDFYAAGGRVIATGPLAGDGRKHPNKNQFIKGFELTEDEKQALLAFLESLSDAHFIRNKQYANPWLLDEQPAVDQ</sequence>
<dbReference type="InterPro" id="IPR036909">
    <property type="entry name" value="Cyt_c-like_dom_sf"/>
</dbReference>
<dbReference type="SUPFAM" id="SSF46626">
    <property type="entry name" value="Cytochrome c"/>
    <property type="match status" value="2"/>
</dbReference>
<feature type="domain" description="Di-haem cytochrome c peroxidase" evidence="4">
    <location>
        <begin position="53"/>
        <end position="204"/>
    </location>
</feature>
<gene>
    <name evidence="5" type="ORF">ACFOEE_03335</name>
</gene>
<dbReference type="Pfam" id="PF03150">
    <property type="entry name" value="CCP_MauG"/>
    <property type="match status" value="1"/>
</dbReference>
<reference evidence="6" key="1">
    <citation type="journal article" date="2019" name="Int. J. Syst. Evol. Microbiol.">
        <title>The Global Catalogue of Microorganisms (GCM) 10K type strain sequencing project: providing services to taxonomists for standard genome sequencing and annotation.</title>
        <authorList>
            <consortium name="The Broad Institute Genomics Platform"/>
            <consortium name="The Broad Institute Genome Sequencing Center for Infectious Disease"/>
            <person name="Wu L."/>
            <person name="Ma J."/>
        </authorList>
    </citation>
    <scope>NUCLEOTIDE SEQUENCE [LARGE SCALE GENOMIC DNA]</scope>
    <source>
        <strain evidence="6">KCTC 42730</strain>
    </source>
</reference>
<comment type="subcellular location">
    <subcellularLocation>
        <location evidence="1">Cell envelope</location>
    </subcellularLocation>
</comment>
<keyword evidence="3" id="KW-0560">Oxidoreductase</keyword>
<dbReference type="Proteomes" id="UP001595453">
    <property type="component" value="Unassembled WGS sequence"/>
</dbReference>
<name>A0ABV7CG67_9GAMM</name>
<keyword evidence="6" id="KW-1185">Reference proteome</keyword>
<evidence type="ECO:0000256" key="1">
    <source>
        <dbReference type="ARBA" id="ARBA00004196"/>
    </source>
</evidence>
<evidence type="ECO:0000256" key="2">
    <source>
        <dbReference type="ARBA" id="ARBA00022729"/>
    </source>
</evidence>
<dbReference type="RefSeq" id="WP_377120898.1">
    <property type="nucleotide sequence ID" value="NZ_JBHRSD010000006.1"/>
</dbReference>
<dbReference type="NCBIfam" id="TIGR04039">
    <property type="entry name" value="MXAN_0977_Heme2"/>
    <property type="match status" value="1"/>
</dbReference>
<dbReference type="PANTHER" id="PTHR30600:SF14">
    <property type="entry name" value="CYTOCHROME C PEROXIDASE"/>
    <property type="match status" value="1"/>
</dbReference>
<dbReference type="PANTHER" id="PTHR30600">
    <property type="entry name" value="CYTOCHROME C PEROXIDASE-RELATED"/>
    <property type="match status" value="1"/>
</dbReference>
<evidence type="ECO:0000313" key="6">
    <source>
        <dbReference type="Proteomes" id="UP001595453"/>
    </source>
</evidence>
<evidence type="ECO:0000256" key="3">
    <source>
        <dbReference type="ARBA" id="ARBA00023002"/>
    </source>
</evidence>
<keyword evidence="2" id="KW-0732">Signal</keyword>